<evidence type="ECO:0000313" key="4">
    <source>
        <dbReference type="Proteomes" id="UP000184510"/>
    </source>
</evidence>
<protein>
    <recommendedName>
        <fullName evidence="2">3-keto-alpha-glucoside-1,2-lyase/3-keto-2-hydroxy-glucal hydratase domain-containing protein</fullName>
    </recommendedName>
</protein>
<dbReference type="Pfam" id="PF06439">
    <property type="entry name" value="3keto-disac_hyd"/>
    <property type="match status" value="1"/>
</dbReference>
<evidence type="ECO:0000313" key="3">
    <source>
        <dbReference type="EMBL" id="SHI80870.1"/>
    </source>
</evidence>
<keyword evidence="4" id="KW-1185">Reference proteome</keyword>
<dbReference type="OrthoDB" id="192463at2"/>
<feature type="domain" description="3-keto-alpha-glucoside-1,2-lyase/3-keto-2-hydroxy-glucal hydratase" evidence="2">
    <location>
        <begin position="47"/>
        <end position="235"/>
    </location>
</feature>
<sequence>MKFTRVLLSFLCTVGLASAGDKVTTKPQQLEGWVDLLEKDPQGDFGLKHWKMGNVAPNTFAFKKDKEGEEVLVCTGKPTGVIRTAQVYENCLIEFEWRHMEREGMRANAGFFVWSDALPSVAIPFSRSVEVQVCNFDNNTDWYTRHGDVFAIHGATMTPDPRFGIWARGQRSVPLDFRAKDTGEWNHYRILCVDGTIQLEVNGKVVSGGYHINPRKGHLMIESEGGEVHFRNMRVLELKSDPKGLDAKQVAAVLPAEVNLTPLYNGLDLDGWELSEGAKFRAADYRLIAAEGEISHALEAKEGKLMVDFFTATELPALPVKLEAKGMTGKVAKGGHRLEIDLKTGQWTLDGAAKDSVLKLENGKLVLSALGEKGYYANVFLVK</sequence>
<dbReference type="InParanoid" id="A0A1M6E680"/>
<evidence type="ECO:0000259" key="2">
    <source>
        <dbReference type="Pfam" id="PF06439"/>
    </source>
</evidence>
<reference evidence="3 4" key="1">
    <citation type="submission" date="2016-11" db="EMBL/GenBank/DDBJ databases">
        <authorList>
            <person name="Jaros S."/>
            <person name="Januszkiewicz K."/>
            <person name="Wedrychowicz H."/>
        </authorList>
    </citation>
    <scope>NUCLEOTIDE SEQUENCE [LARGE SCALE GENOMIC DNA]</scope>
    <source>
        <strain evidence="3 4">DSM 18772</strain>
    </source>
</reference>
<accession>A0A1M6E680</accession>
<dbReference type="Gene3D" id="2.60.120.560">
    <property type="entry name" value="Exo-inulinase, domain 1"/>
    <property type="match status" value="1"/>
</dbReference>
<dbReference type="EMBL" id="FQYR01000002">
    <property type="protein sequence ID" value="SHI80870.1"/>
    <property type="molecule type" value="Genomic_DNA"/>
</dbReference>
<gene>
    <name evidence="3" type="ORF">SAMN02745181_0942</name>
</gene>
<evidence type="ECO:0000256" key="1">
    <source>
        <dbReference type="SAM" id="SignalP"/>
    </source>
</evidence>
<dbReference type="GO" id="GO:0016787">
    <property type="term" value="F:hydrolase activity"/>
    <property type="evidence" value="ECO:0007669"/>
    <property type="project" value="InterPro"/>
</dbReference>
<dbReference type="AlphaFoldDB" id="A0A1M6E680"/>
<feature type="signal peptide" evidence="1">
    <location>
        <begin position="1"/>
        <end position="19"/>
    </location>
</feature>
<name>A0A1M6E680_9BACT</name>
<feature type="chain" id="PRO_5013178090" description="3-keto-alpha-glucoside-1,2-lyase/3-keto-2-hydroxy-glucal hydratase domain-containing protein" evidence="1">
    <location>
        <begin position="20"/>
        <end position="383"/>
    </location>
</feature>
<dbReference type="STRING" id="1123071.SAMN02745181_0942"/>
<organism evidence="3 4">
    <name type="scientific">Rubritalea squalenifaciens DSM 18772</name>
    <dbReference type="NCBI Taxonomy" id="1123071"/>
    <lineage>
        <taxon>Bacteria</taxon>
        <taxon>Pseudomonadati</taxon>
        <taxon>Verrucomicrobiota</taxon>
        <taxon>Verrucomicrobiia</taxon>
        <taxon>Verrucomicrobiales</taxon>
        <taxon>Rubritaleaceae</taxon>
        <taxon>Rubritalea</taxon>
    </lineage>
</organism>
<dbReference type="InterPro" id="IPR010496">
    <property type="entry name" value="AL/BT2_dom"/>
</dbReference>
<dbReference type="RefSeq" id="WP_143158311.1">
    <property type="nucleotide sequence ID" value="NZ_FQYR01000002.1"/>
</dbReference>
<keyword evidence="1" id="KW-0732">Signal</keyword>
<dbReference type="Proteomes" id="UP000184510">
    <property type="component" value="Unassembled WGS sequence"/>
</dbReference>
<proteinExistence type="predicted"/>